<gene>
    <name evidence="1" type="ORF">FHS44_001862</name>
</gene>
<dbReference type="RefSeq" id="WP_184713534.1">
    <property type="nucleotide sequence ID" value="NZ_JACHJP010000002.1"/>
</dbReference>
<organism evidence="1 2">
    <name type="scientific">Streptosporangium saharense</name>
    <dbReference type="NCBI Taxonomy" id="1706840"/>
    <lineage>
        <taxon>Bacteria</taxon>
        <taxon>Bacillati</taxon>
        <taxon>Actinomycetota</taxon>
        <taxon>Actinomycetes</taxon>
        <taxon>Streptosporangiales</taxon>
        <taxon>Streptosporangiaceae</taxon>
        <taxon>Streptosporangium</taxon>
    </lineage>
</organism>
<reference evidence="1 2" key="1">
    <citation type="submission" date="2020-08" db="EMBL/GenBank/DDBJ databases">
        <title>Genomic Encyclopedia of Type Strains, Phase III (KMG-III): the genomes of soil and plant-associated and newly described type strains.</title>
        <authorList>
            <person name="Whitman W."/>
        </authorList>
    </citation>
    <scope>NUCLEOTIDE SEQUENCE [LARGE SCALE GENOMIC DNA]</scope>
    <source>
        <strain evidence="1 2">CECT 8840</strain>
    </source>
</reference>
<protein>
    <submittedName>
        <fullName evidence="1">Uncharacterized protein</fullName>
    </submittedName>
</protein>
<dbReference type="EMBL" id="JACHJP010000002">
    <property type="protein sequence ID" value="MBB4914777.1"/>
    <property type="molecule type" value="Genomic_DNA"/>
</dbReference>
<comment type="caution">
    <text evidence="1">The sequence shown here is derived from an EMBL/GenBank/DDBJ whole genome shotgun (WGS) entry which is preliminary data.</text>
</comment>
<name>A0A7W7QJN9_9ACTN</name>
<accession>A0A7W7QJN9</accession>
<keyword evidence="2" id="KW-1185">Reference proteome</keyword>
<dbReference type="Proteomes" id="UP000552644">
    <property type="component" value="Unassembled WGS sequence"/>
</dbReference>
<evidence type="ECO:0000313" key="1">
    <source>
        <dbReference type="EMBL" id="MBB4914777.1"/>
    </source>
</evidence>
<evidence type="ECO:0000313" key="2">
    <source>
        <dbReference type="Proteomes" id="UP000552644"/>
    </source>
</evidence>
<dbReference type="AlphaFoldDB" id="A0A7W7QJN9"/>
<proteinExistence type="predicted"/>
<sequence>MTADVTAPPLPGAPTLTCAALKTVLGYGTGTNPAHPKTLGYAKSLDGAITLIARGGDQVADGEAFLLGSAVLACAFQREGGLLDRGGARGGMTGLAPSYTRAYP</sequence>